<proteinExistence type="predicted"/>
<feature type="domain" description="J" evidence="1">
    <location>
        <begin position="37"/>
        <end position="100"/>
    </location>
</feature>
<protein>
    <submittedName>
        <fullName evidence="3">Chaperone protein dnaJ 20, chloroplastic-like</fullName>
    </submittedName>
</protein>
<accession>A0ABM4VX93</accession>
<keyword evidence="2" id="KW-1185">Reference proteome</keyword>
<dbReference type="PANTHER" id="PTHR45090:SF8">
    <property type="entry name" value="J DOMAIN-CONTAINING PROTEIN"/>
    <property type="match status" value="1"/>
</dbReference>
<sequence length="163" mass="18497">MDACLSSTLNRGSGIMMSLSVHQNFNVVSCRATMQCGQKRAINFREVLSGSGSVSEIKKAYRKMALQYHPGVCHSSVEEESTKMFVELQEVYRSLMDGALENDCSFGVGLEERQCPERHPRSKWESQLIELSKQSQMRRLRKDGSWGCRMRAGFIHPRTCDVL</sequence>
<dbReference type="InterPro" id="IPR036869">
    <property type="entry name" value="J_dom_sf"/>
</dbReference>
<organism evidence="2 3">
    <name type="scientific">Coffea arabica</name>
    <name type="common">Arabian coffee</name>
    <dbReference type="NCBI Taxonomy" id="13443"/>
    <lineage>
        <taxon>Eukaryota</taxon>
        <taxon>Viridiplantae</taxon>
        <taxon>Streptophyta</taxon>
        <taxon>Embryophyta</taxon>
        <taxon>Tracheophyta</taxon>
        <taxon>Spermatophyta</taxon>
        <taxon>Magnoliopsida</taxon>
        <taxon>eudicotyledons</taxon>
        <taxon>Gunneridae</taxon>
        <taxon>Pentapetalae</taxon>
        <taxon>asterids</taxon>
        <taxon>lamiids</taxon>
        <taxon>Gentianales</taxon>
        <taxon>Rubiaceae</taxon>
        <taxon>Ixoroideae</taxon>
        <taxon>Gardenieae complex</taxon>
        <taxon>Bertiereae - Coffeeae clade</taxon>
        <taxon>Coffeeae</taxon>
        <taxon>Coffea</taxon>
    </lineage>
</organism>
<reference evidence="3" key="1">
    <citation type="submission" date="2025-08" db="UniProtKB">
        <authorList>
            <consortium name="RefSeq"/>
        </authorList>
    </citation>
    <scope>IDENTIFICATION</scope>
    <source>
        <tissue evidence="3">Leaves</tissue>
    </source>
</reference>
<dbReference type="RefSeq" id="XP_071924154.1">
    <property type="nucleotide sequence ID" value="XM_072068053.1"/>
</dbReference>
<dbReference type="Proteomes" id="UP001652660">
    <property type="component" value="Chromosome 10e"/>
</dbReference>
<evidence type="ECO:0000313" key="3">
    <source>
        <dbReference type="RefSeq" id="XP_071924154.1"/>
    </source>
</evidence>
<dbReference type="CDD" id="cd06257">
    <property type="entry name" value="DnaJ"/>
    <property type="match status" value="1"/>
</dbReference>
<dbReference type="PANTHER" id="PTHR45090">
    <property type="entry name" value="CHAPERONE PROTEIN DNAJ 20 CHLOROPLASTIC"/>
    <property type="match status" value="1"/>
</dbReference>
<dbReference type="GeneID" id="140015457"/>
<name>A0ABM4VX93_COFAR</name>
<gene>
    <name evidence="3" type="primary">LOC140015457</name>
</gene>
<dbReference type="Pfam" id="PF00226">
    <property type="entry name" value="DnaJ"/>
    <property type="match status" value="1"/>
</dbReference>
<dbReference type="PROSITE" id="PS50076">
    <property type="entry name" value="DNAJ_2"/>
    <property type="match status" value="1"/>
</dbReference>
<dbReference type="Gene3D" id="1.10.287.110">
    <property type="entry name" value="DnaJ domain"/>
    <property type="match status" value="1"/>
</dbReference>
<evidence type="ECO:0000259" key="1">
    <source>
        <dbReference type="PROSITE" id="PS50076"/>
    </source>
</evidence>
<evidence type="ECO:0000313" key="2">
    <source>
        <dbReference type="Proteomes" id="UP001652660"/>
    </source>
</evidence>
<dbReference type="InterPro" id="IPR053232">
    <property type="entry name" value="DnaJ_C/III_chloroplastic"/>
</dbReference>
<dbReference type="InterPro" id="IPR001623">
    <property type="entry name" value="DnaJ_domain"/>
</dbReference>
<dbReference type="SMART" id="SM00271">
    <property type="entry name" value="DnaJ"/>
    <property type="match status" value="1"/>
</dbReference>
<dbReference type="SUPFAM" id="SSF46565">
    <property type="entry name" value="Chaperone J-domain"/>
    <property type="match status" value="1"/>
</dbReference>